<evidence type="ECO:0000313" key="1">
    <source>
        <dbReference type="EMBL" id="VEL26906.1"/>
    </source>
</evidence>
<gene>
    <name evidence="1" type="ORF">PXEA_LOCUS20346</name>
</gene>
<organism evidence="1 2">
    <name type="scientific">Protopolystoma xenopodis</name>
    <dbReference type="NCBI Taxonomy" id="117903"/>
    <lineage>
        <taxon>Eukaryota</taxon>
        <taxon>Metazoa</taxon>
        <taxon>Spiralia</taxon>
        <taxon>Lophotrochozoa</taxon>
        <taxon>Platyhelminthes</taxon>
        <taxon>Monogenea</taxon>
        <taxon>Polyopisthocotylea</taxon>
        <taxon>Polystomatidea</taxon>
        <taxon>Polystomatidae</taxon>
        <taxon>Protopolystoma</taxon>
    </lineage>
</organism>
<name>A0A3S5CJN3_9PLAT</name>
<reference evidence="1" key="1">
    <citation type="submission" date="2018-11" db="EMBL/GenBank/DDBJ databases">
        <authorList>
            <consortium name="Pathogen Informatics"/>
        </authorList>
    </citation>
    <scope>NUCLEOTIDE SEQUENCE</scope>
</reference>
<accession>A0A3S5CJN3</accession>
<feature type="non-terminal residue" evidence="1">
    <location>
        <position position="1"/>
    </location>
</feature>
<sequence>NRIQASVVVHSADTYLDGSPCSSCSSCSSSSVAIKNRTSLYPSYPNHILNHSECPPTKHFSPSSPSPFLASIGLCVHPPDHEHNRKSLKGCLLPPSISSPPLTHIAGSVLPSHLPLPPQPSLLNENLCSITPPSLPKLSRSPSHSHIPIYNYSNLPCPCEDNTGPILLTKRADGLPSTVTVSSSEFRSPFRLLQQDPIRLPGSESTYQDHLDCGMARIKVP</sequence>
<evidence type="ECO:0000313" key="2">
    <source>
        <dbReference type="Proteomes" id="UP000784294"/>
    </source>
</evidence>
<keyword evidence="2" id="KW-1185">Reference proteome</keyword>
<dbReference type="EMBL" id="CAAALY010083577">
    <property type="protein sequence ID" value="VEL26906.1"/>
    <property type="molecule type" value="Genomic_DNA"/>
</dbReference>
<protein>
    <submittedName>
        <fullName evidence="1">Uncharacterized protein</fullName>
    </submittedName>
</protein>
<proteinExistence type="predicted"/>
<comment type="caution">
    <text evidence="1">The sequence shown here is derived from an EMBL/GenBank/DDBJ whole genome shotgun (WGS) entry which is preliminary data.</text>
</comment>
<dbReference type="AlphaFoldDB" id="A0A3S5CJN3"/>
<dbReference type="Proteomes" id="UP000784294">
    <property type="component" value="Unassembled WGS sequence"/>
</dbReference>